<dbReference type="GO" id="GO:0005737">
    <property type="term" value="C:cytoplasm"/>
    <property type="evidence" value="ECO:0007669"/>
    <property type="project" value="TreeGrafter"/>
</dbReference>
<dbReference type="RefSeq" id="WP_089714567.1">
    <property type="nucleotide sequence ID" value="NZ_FMAR01000015.1"/>
</dbReference>
<keyword evidence="5" id="KW-1185">Reference proteome</keyword>
<dbReference type="OrthoDB" id="194683at2"/>
<dbReference type="EMBL" id="FMAR01000015">
    <property type="protein sequence ID" value="SCC56868.1"/>
    <property type="molecule type" value="Genomic_DNA"/>
</dbReference>
<reference evidence="4 5" key="1">
    <citation type="submission" date="2016-08" db="EMBL/GenBank/DDBJ databases">
        <authorList>
            <person name="Seilhamer J.J."/>
        </authorList>
    </citation>
    <scope>NUCLEOTIDE SEQUENCE [LARGE SCALE GENOMIC DNA]</scope>
    <source>
        <strain evidence="4 5">A37T2</strain>
    </source>
</reference>
<accession>A0A1C4FLJ7</accession>
<dbReference type="InterPro" id="IPR013785">
    <property type="entry name" value="Aldolase_TIM"/>
</dbReference>
<dbReference type="Gene3D" id="3.20.20.70">
    <property type="entry name" value="Aldolase class I"/>
    <property type="match status" value="1"/>
</dbReference>
<name>A0A1C4FLJ7_9BACT</name>
<feature type="domain" description="Thiamine phosphate synthase/TenI" evidence="3">
    <location>
        <begin position="3"/>
        <end position="180"/>
    </location>
</feature>
<evidence type="ECO:0000259" key="3">
    <source>
        <dbReference type="Pfam" id="PF02581"/>
    </source>
</evidence>
<evidence type="ECO:0000256" key="1">
    <source>
        <dbReference type="ARBA" id="ARBA00004948"/>
    </source>
</evidence>
<keyword evidence="2" id="KW-0784">Thiamine biosynthesis</keyword>
<evidence type="ECO:0000313" key="4">
    <source>
        <dbReference type="EMBL" id="SCC56868.1"/>
    </source>
</evidence>
<dbReference type="InterPro" id="IPR036206">
    <property type="entry name" value="ThiamineP_synth_sf"/>
</dbReference>
<dbReference type="GO" id="GO:0009228">
    <property type="term" value="P:thiamine biosynthetic process"/>
    <property type="evidence" value="ECO:0007669"/>
    <property type="project" value="UniProtKB-KW"/>
</dbReference>
<dbReference type="STRING" id="1335309.GA0116948_11560"/>
<gene>
    <name evidence="4" type="ORF">GA0116948_11560</name>
</gene>
<dbReference type="AlphaFoldDB" id="A0A1C4FLJ7"/>
<dbReference type="PANTHER" id="PTHR20857">
    <property type="entry name" value="THIAMINE-PHOSPHATE PYROPHOSPHORYLASE"/>
    <property type="match status" value="1"/>
</dbReference>
<evidence type="ECO:0000313" key="5">
    <source>
        <dbReference type="Proteomes" id="UP000242818"/>
    </source>
</evidence>
<dbReference type="Proteomes" id="UP000242818">
    <property type="component" value="Unassembled WGS sequence"/>
</dbReference>
<dbReference type="InterPro" id="IPR022998">
    <property type="entry name" value="ThiamineP_synth_TenI"/>
</dbReference>
<comment type="pathway">
    <text evidence="1">Cofactor biosynthesis; thiamine diphosphate biosynthesis.</text>
</comment>
<sequence>MLMVVSHPHILEEEATYINALFDAGLQRLHLRKPYASEEAIKRLLEQVEGQYYAKIAWHQYHHLAIRYGTKRIHFPEYMRLRYDDPVWKLLKDKQYILSTSVHAHTHTHRLAPEFSYAFVGPVFDSISKTGYKALEAATRKRLLMADLGVARVAIGGIGGHNCQLLQAMGVRSIAVSGAVWQSGTPLEAFKKIQAVWHTTGPSF</sequence>
<dbReference type="SUPFAM" id="SSF51391">
    <property type="entry name" value="Thiamin phosphate synthase"/>
    <property type="match status" value="1"/>
</dbReference>
<evidence type="ECO:0000256" key="2">
    <source>
        <dbReference type="ARBA" id="ARBA00022977"/>
    </source>
</evidence>
<dbReference type="Pfam" id="PF02581">
    <property type="entry name" value="TMP-TENI"/>
    <property type="match status" value="1"/>
</dbReference>
<dbReference type="GO" id="GO:0004789">
    <property type="term" value="F:thiamine-phosphate diphosphorylase activity"/>
    <property type="evidence" value="ECO:0007669"/>
    <property type="project" value="TreeGrafter"/>
</dbReference>
<organism evidence="4 5">
    <name type="scientific">Chitinophaga costaii</name>
    <dbReference type="NCBI Taxonomy" id="1335309"/>
    <lineage>
        <taxon>Bacteria</taxon>
        <taxon>Pseudomonadati</taxon>
        <taxon>Bacteroidota</taxon>
        <taxon>Chitinophagia</taxon>
        <taxon>Chitinophagales</taxon>
        <taxon>Chitinophagaceae</taxon>
        <taxon>Chitinophaga</taxon>
    </lineage>
</organism>
<protein>
    <submittedName>
        <fullName evidence="4">Thiamine-phosphate pyrophosphorylase</fullName>
    </submittedName>
</protein>
<dbReference type="CDD" id="cd00564">
    <property type="entry name" value="TMP_TenI"/>
    <property type="match status" value="1"/>
</dbReference>
<dbReference type="PANTHER" id="PTHR20857:SF15">
    <property type="entry name" value="THIAMINE-PHOSPHATE SYNTHASE"/>
    <property type="match status" value="1"/>
</dbReference>
<proteinExistence type="predicted"/>